<dbReference type="InterPro" id="IPR050832">
    <property type="entry name" value="Bact_Acetyltransf"/>
</dbReference>
<dbReference type="InterPro" id="IPR000182">
    <property type="entry name" value="GNAT_dom"/>
</dbReference>
<dbReference type="InterPro" id="IPR016181">
    <property type="entry name" value="Acyl_CoA_acyltransferase"/>
</dbReference>
<dbReference type="EMBL" id="CP062229">
    <property type="protein sequence ID" value="UVC18798.1"/>
    <property type="molecule type" value="Genomic_DNA"/>
</dbReference>
<gene>
    <name evidence="4" type="ORF">IHQ72_00025</name>
</gene>
<dbReference type="PROSITE" id="PS51186">
    <property type="entry name" value="GNAT"/>
    <property type="match status" value="1"/>
</dbReference>
<organism evidence="4 5">
    <name type="scientific">Mesorhizobium onobrychidis</name>
    <dbReference type="NCBI Taxonomy" id="2775404"/>
    <lineage>
        <taxon>Bacteria</taxon>
        <taxon>Pseudomonadati</taxon>
        <taxon>Pseudomonadota</taxon>
        <taxon>Alphaproteobacteria</taxon>
        <taxon>Hyphomicrobiales</taxon>
        <taxon>Phyllobacteriaceae</taxon>
        <taxon>Mesorhizobium</taxon>
    </lineage>
</organism>
<dbReference type="CDD" id="cd04301">
    <property type="entry name" value="NAT_SF"/>
    <property type="match status" value="1"/>
</dbReference>
<dbReference type="Pfam" id="PF00583">
    <property type="entry name" value="Acetyltransf_1"/>
    <property type="match status" value="1"/>
</dbReference>
<feature type="domain" description="N-acetyltransferase" evidence="3">
    <location>
        <begin position="1"/>
        <end position="136"/>
    </location>
</feature>
<name>A0ABY5R682_9HYPH</name>
<keyword evidence="1" id="KW-0808">Transferase</keyword>
<proteinExistence type="predicted"/>
<evidence type="ECO:0000313" key="5">
    <source>
        <dbReference type="Proteomes" id="UP001058098"/>
    </source>
</evidence>
<accession>A0ABY5R682</accession>
<evidence type="ECO:0000256" key="2">
    <source>
        <dbReference type="ARBA" id="ARBA00023315"/>
    </source>
</evidence>
<evidence type="ECO:0000259" key="3">
    <source>
        <dbReference type="PROSITE" id="PS51186"/>
    </source>
</evidence>
<dbReference type="SUPFAM" id="SSF55729">
    <property type="entry name" value="Acyl-CoA N-acyltransferases (Nat)"/>
    <property type="match status" value="1"/>
</dbReference>
<evidence type="ECO:0000256" key="1">
    <source>
        <dbReference type="ARBA" id="ARBA00022679"/>
    </source>
</evidence>
<keyword evidence="5" id="KW-1185">Reference proteome</keyword>
<evidence type="ECO:0000313" key="4">
    <source>
        <dbReference type="EMBL" id="UVC18798.1"/>
    </source>
</evidence>
<dbReference type="Proteomes" id="UP001058098">
    <property type="component" value="Chromosome"/>
</dbReference>
<dbReference type="PANTHER" id="PTHR43877">
    <property type="entry name" value="AMINOALKYLPHOSPHONATE N-ACETYLTRANSFERASE-RELATED-RELATED"/>
    <property type="match status" value="1"/>
</dbReference>
<protein>
    <submittedName>
        <fullName evidence="4">GNAT family N-acetyltransferase</fullName>
    </submittedName>
</protein>
<dbReference type="Gene3D" id="3.40.630.30">
    <property type="match status" value="1"/>
</dbReference>
<keyword evidence="2" id="KW-0012">Acyltransferase</keyword>
<sequence>MRAFAAMDGVIAPPSSAHRLTVENLRDKARQETGFAALKDGRTVGCVFVLERANDFYIGKLAVEPDFQGQGIARQLMQAVEDLARNRGKPAIELQTRIELTGNHAAFARLGFRETERTAHKGYDRPTSITMRKVIS</sequence>
<dbReference type="PANTHER" id="PTHR43877:SF2">
    <property type="entry name" value="AMINOALKYLPHOSPHONATE N-ACETYLTRANSFERASE-RELATED"/>
    <property type="match status" value="1"/>
</dbReference>
<reference evidence="4" key="1">
    <citation type="submission" date="2020-09" db="EMBL/GenBank/DDBJ databases">
        <title>Rhizobia associated with sainfoin plants.</title>
        <authorList>
            <person name="Asharfi S."/>
            <person name="Kuzmanovic N."/>
            <person name="Bunk B."/>
            <person name="Sproeer C."/>
            <person name="Becker M."/>
            <person name="Thuenen T."/>
        </authorList>
    </citation>
    <scope>NUCLEOTIDE SEQUENCE</scope>
    <source>
        <strain evidence="4">OM4</strain>
    </source>
</reference>